<dbReference type="GO" id="GO:0008897">
    <property type="term" value="F:holo-[acyl-carrier-protein] synthase activity"/>
    <property type="evidence" value="ECO:0007669"/>
    <property type="project" value="UniProtKB-EC"/>
</dbReference>
<dbReference type="EMBL" id="PGCJ01000001">
    <property type="protein sequence ID" value="PLW58713.1"/>
    <property type="molecule type" value="Genomic_DNA"/>
</dbReference>
<dbReference type="GO" id="GO:0005829">
    <property type="term" value="C:cytosol"/>
    <property type="evidence" value="ECO:0007669"/>
    <property type="project" value="TreeGrafter"/>
</dbReference>
<accession>A0A2N5S6J3</accession>
<dbReference type="STRING" id="200324.A0A2N5S6J3"/>
<evidence type="ECO:0000313" key="5">
    <source>
        <dbReference type="EMBL" id="PLW08844.1"/>
    </source>
</evidence>
<evidence type="ECO:0000259" key="4">
    <source>
        <dbReference type="Pfam" id="PF22624"/>
    </source>
</evidence>
<dbReference type="InterPro" id="IPR055066">
    <property type="entry name" value="AASDHPPT_N"/>
</dbReference>
<name>A0A2N5S6J3_9BASI</name>
<feature type="domain" description="4'-phosphopantetheinyl transferase" evidence="3">
    <location>
        <begin position="147"/>
        <end position="232"/>
    </location>
</feature>
<dbReference type="GO" id="GO:0000287">
    <property type="term" value="F:magnesium ion binding"/>
    <property type="evidence" value="ECO:0007669"/>
    <property type="project" value="InterPro"/>
</dbReference>
<feature type="domain" description="4'-phosphopantetheinyl transferase N-terminal" evidence="4">
    <location>
        <begin position="16"/>
        <end position="108"/>
    </location>
</feature>
<dbReference type="PANTHER" id="PTHR12215">
    <property type="entry name" value="PHOSPHOPANTETHEINE TRANSFERASE"/>
    <property type="match status" value="1"/>
</dbReference>
<dbReference type="SUPFAM" id="SSF56214">
    <property type="entry name" value="4'-phosphopantetheinyl transferase"/>
    <property type="match status" value="2"/>
</dbReference>
<dbReference type="EMBL" id="PGCJ01001138">
    <property type="protein sequence ID" value="PLW08844.1"/>
    <property type="molecule type" value="Genomic_DNA"/>
</dbReference>
<dbReference type="InterPro" id="IPR008278">
    <property type="entry name" value="4-PPantetheinyl_Trfase_dom"/>
</dbReference>
<gene>
    <name evidence="6" type="ORF">PCANC_00242</name>
    <name evidence="5" type="ORF">PCANC_16619</name>
</gene>
<evidence type="ECO:0000256" key="2">
    <source>
        <dbReference type="ARBA" id="ARBA00022679"/>
    </source>
</evidence>
<keyword evidence="7" id="KW-1185">Reference proteome</keyword>
<evidence type="ECO:0000313" key="7">
    <source>
        <dbReference type="Proteomes" id="UP000235388"/>
    </source>
</evidence>
<proteinExistence type="predicted"/>
<dbReference type="InterPro" id="IPR050559">
    <property type="entry name" value="P-Pant_transferase_sf"/>
</dbReference>
<evidence type="ECO:0000259" key="3">
    <source>
        <dbReference type="Pfam" id="PF01648"/>
    </source>
</evidence>
<dbReference type="Gene3D" id="3.90.470.20">
    <property type="entry name" value="4'-phosphopantetheinyl transferase domain"/>
    <property type="match status" value="2"/>
</dbReference>
<dbReference type="PANTHER" id="PTHR12215:SF10">
    <property type="entry name" value="L-AMINOADIPATE-SEMIALDEHYDE DEHYDROGENASE-PHOSPHOPANTETHEINYL TRANSFERASE"/>
    <property type="match status" value="1"/>
</dbReference>
<sequence>MTRLLRLSTWIVDISEWEPDPIEWATTLALFSAEIQAKIRSYHHQIDAKRSLIGKLLVHRIVSSAYSIPWDRIKFRTSSDGKPYLDTPLPPGCRFTFNLSHDGSIVACCFSEERVETLIREVHDPDILLSRGDGADEITDNYQSHEIGLDVMEYKLPRNEKTVDEFRSLLEEHLSPKEKMLIDQRRTGSHPRHLKQASVLDGLLQIWTFKEAIIKALGCGLRMDLSTISLSDLISHPEIDLTNIEFGAAATGQKGFTMPDRSSQLVVSFDGGEDRHWKFWSAVFPGPAPPSMLSQSKYILAVAVKSFSPTSFSSETPLIHSVTFKTVAELLSPC</sequence>
<evidence type="ECO:0000256" key="1">
    <source>
        <dbReference type="ARBA" id="ARBA00013172"/>
    </source>
</evidence>
<dbReference type="Proteomes" id="UP000235388">
    <property type="component" value="Unassembled WGS sequence"/>
</dbReference>
<dbReference type="EC" id="2.7.8.7" evidence="1"/>
<organism evidence="5 7">
    <name type="scientific">Puccinia coronata f. sp. avenae</name>
    <dbReference type="NCBI Taxonomy" id="200324"/>
    <lineage>
        <taxon>Eukaryota</taxon>
        <taxon>Fungi</taxon>
        <taxon>Dikarya</taxon>
        <taxon>Basidiomycota</taxon>
        <taxon>Pucciniomycotina</taxon>
        <taxon>Pucciniomycetes</taxon>
        <taxon>Pucciniales</taxon>
        <taxon>Pucciniaceae</taxon>
        <taxon>Puccinia</taxon>
    </lineage>
</organism>
<dbReference type="AlphaFoldDB" id="A0A2N5S6J3"/>
<dbReference type="InterPro" id="IPR037143">
    <property type="entry name" value="4-PPantetheinyl_Trfase_dom_sf"/>
</dbReference>
<protein>
    <recommendedName>
        <fullName evidence="1">holo-[acyl-carrier-protein] synthase</fullName>
        <ecNumber evidence="1">2.7.8.7</ecNumber>
    </recommendedName>
</protein>
<evidence type="ECO:0000313" key="6">
    <source>
        <dbReference type="EMBL" id="PLW58713.1"/>
    </source>
</evidence>
<comment type="caution">
    <text evidence="5">The sequence shown here is derived from an EMBL/GenBank/DDBJ whole genome shotgun (WGS) entry which is preliminary data.</text>
</comment>
<keyword evidence="2" id="KW-0808">Transferase</keyword>
<dbReference type="Pfam" id="PF22624">
    <property type="entry name" value="AASDHPPT_N"/>
    <property type="match status" value="1"/>
</dbReference>
<dbReference type="GO" id="GO:0019878">
    <property type="term" value="P:lysine biosynthetic process via aminoadipic acid"/>
    <property type="evidence" value="ECO:0007669"/>
    <property type="project" value="TreeGrafter"/>
</dbReference>
<reference evidence="5 7" key="1">
    <citation type="submission" date="2017-11" db="EMBL/GenBank/DDBJ databases">
        <title>De novo assembly and phasing of dikaryotic genomes from two isolates of Puccinia coronata f. sp. avenae, the causal agent of oat crown rust.</title>
        <authorList>
            <person name="Miller M.E."/>
            <person name="Zhang Y."/>
            <person name="Omidvar V."/>
            <person name="Sperschneider J."/>
            <person name="Schwessinger B."/>
            <person name="Raley C."/>
            <person name="Palmer J.M."/>
            <person name="Garnica D."/>
            <person name="Upadhyaya N."/>
            <person name="Rathjen J."/>
            <person name="Taylor J.M."/>
            <person name="Park R.F."/>
            <person name="Dodds P.N."/>
            <person name="Hirsch C.D."/>
            <person name="Kianian S.F."/>
            <person name="Figueroa M."/>
        </authorList>
    </citation>
    <scope>NUCLEOTIDE SEQUENCE [LARGE SCALE GENOMIC DNA]</scope>
    <source>
        <strain evidence="5">12NC29</strain>
    </source>
</reference>
<dbReference type="OrthoDB" id="26719at2759"/>
<dbReference type="Pfam" id="PF01648">
    <property type="entry name" value="ACPS"/>
    <property type="match status" value="1"/>
</dbReference>